<reference evidence="2" key="1">
    <citation type="submission" date="2021-02" db="EMBL/GenBank/DDBJ databases">
        <authorList>
            <person name="Dougan E. K."/>
            <person name="Rhodes N."/>
            <person name="Thang M."/>
            <person name="Chan C."/>
        </authorList>
    </citation>
    <scope>NUCLEOTIDE SEQUENCE</scope>
</reference>
<dbReference type="Gene3D" id="3.60.10.10">
    <property type="entry name" value="Endonuclease/exonuclease/phosphatase"/>
    <property type="match status" value="1"/>
</dbReference>
<dbReference type="AlphaFoldDB" id="A0A812TQL6"/>
<name>A0A812TQL6_9DINO</name>
<comment type="caution">
    <text evidence="2">The sequence shown here is derived from an EMBL/GenBank/DDBJ whole genome shotgun (WGS) entry which is preliminary data.</text>
</comment>
<protein>
    <recommendedName>
        <fullName evidence="4">Endonuclease/exonuclease/phosphatase domain-containing protein</fullName>
    </recommendedName>
</protein>
<dbReference type="Proteomes" id="UP000604046">
    <property type="component" value="Unassembled WGS sequence"/>
</dbReference>
<evidence type="ECO:0008006" key="4">
    <source>
        <dbReference type="Google" id="ProtNLM"/>
    </source>
</evidence>
<keyword evidence="1" id="KW-0732">Signal</keyword>
<evidence type="ECO:0000313" key="3">
    <source>
        <dbReference type="Proteomes" id="UP000604046"/>
    </source>
</evidence>
<dbReference type="EMBL" id="CAJNDS010002580">
    <property type="protein sequence ID" value="CAE7533193.1"/>
    <property type="molecule type" value="Genomic_DNA"/>
</dbReference>
<dbReference type="InterPro" id="IPR036691">
    <property type="entry name" value="Endo/exonu/phosph_ase_sf"/>
</dbReference>
<gene>
    <name evidence="2" type="ORF">SNAT2548_LOCUS29877</name>
</gene>
<organism evidence="2 3">
    <name type="scientific">Symbiodinium natans</name>
    <dbReference type="NCBI Taxonomy" id="878477"/>
    <lineage>
        <taxon>Eukaryota</taxon>
        <taxon>Sar</taxon>
        <taxon>Alveolata</taxon>
        <taxon>Dinophyceae</taxon>
        <taxon>Suessiales</taxon>
        <taxon>Symbiodiniaceae</taxon>
        <taxon>Symbiodinium</taxon>
    </lineage>
</organism>
<feature type="signal peptide" evidence="1">
    <location>
        <begin position="1"/>
        <end position="26"/>
    </location>
</feature>
<keyword evidence="3" id="KW-1185">Reference proteome</keyword>
<sequence>MVRSRTTWLATAAAVILVFKTHPLHLQPWTIAAWNQHRKSSYAQKDCVWISKLLRLGYAKREIVNALTDLKVSYSPAELQRWASGYDIVAIQEADPLFCEALGALNQCMVRGQNDFDGRGMEVESCSALILRNVECLRQESATLSFKPRRGVTVSREHFAVLVERPDGEQLVLCSVHLHVADMIRQRMKLVEYLEPLRAALESAAGQRGDGLLRTPCVLLGDFNMDPAAFEELSTEDPFWKQFRPIVPAGGATAHWSNPSAQGDFAVATSGRWRGKALGSPSFESFERYAAQVSQALSQQMRLKDMHRRCREVRSGLLEVENSLSNAVHDAILLQSAGDKEPLRAARLQLLRAERCLDRSLRRSAAPLRRTLLNSDHRPLRFEGVLSEEVA</sequence>
<evidence type="ECO:0000256" key="1">
    <source>
        <dbReference type="SAM" id="SignalP"/>
    </source>
</evidence>
<dbReference type="OrthoDB" id="409562at2759"/>
<dbReference type="SUPFAM" id="SSF56219">
    <property type="entry name" value="DNase I-like"/>
    <property type="match status" value="1"/>
</dbReference>
<evidence type="ECO:0000313" key="2">
    <source>
        <dbReference type="EMBL" id="CAE7533193.1"/>
    </source>
</evidence>
<accession>A0A812TQL6</accession>
<feature type="chain" id="PRO_5033066279" description="Endonuclease/exonuclease/phosphatase domain-containing protein" evidence="1">
    <location>
        <begin position="27"/>
        <end position="391"/>
    </location>
</feature>
<proteinExistence type="predicted"/>